<evidence type="ECO:0000256" key="5">
    <source>
        <dbReference type="SAM" id="Phobius"/>
    </source>
</evidence>
<feature type="transmembrane region" description="Helical" evidence="5">
    <location>
        <begin position="140"/>
        <end position="162"/>
    </location>
</feature>
<feature type="domain" description="O-antigen ligase-related" evidence="6">
    <location>
        <begin position="208"/>
        <end position="350"/>
    </location>
</feature>
<feature type="transmembrane region" description="Helical" evidence="5">
    <location>
        <begin position="247"/>
        <end position="267"/>
    </location>
</feature>
<feature type="transmembrane region" description="Helical" evidence="5">
    <location>
        <begin position="89"/>
        <end position="109"/>
    </location>
</feature>
<keyword evidence="8" id="KW-1185">Reference proteome</keyword>
<dbReference type="InterPro" id="IPR051533">
    <property type="entry name" value="WaaL-like"/>
</dbReference>
<keyword evidence="2 5" id="KW-0812">Transmembrane</keyword>
<evidence type="ECO:0000256" key="1">
    <source>
        <dbReference type="ARBA" id="ARBA00004141"/>
    </source>
</evidence>
<keyword evidence="4 5" id="KW-0472">Membrane</keyword>
<feature type="transmembrane region" description="Helical" evidence="5">
    <location>
        <begin position="27"/>
        <end position="47"/>
    </location>
</feature>
<evidence type="ECO:0000259" key="6">
    <source>
        <dbReference type="Pfam" id="PF04932"/>
    </source>
</evidence>
<feature type="transmembrane region" description="Helical" evidence="5">
    <location>
        <begin position="342"/>
        <end position="364"/>
    </location>
</feature>
<organism evidence="7 8">
    <name type="scientific">Sphingomonas sediminicola</name>
    <dbReference type="NCBI Taxonomy" id="386874"/>
    <lineage>
        <taxon>Bacteria</taxon>
        <taxon>Pseudomonadati</taxon>
        <taxon>Pseudomonadota</taxon>
        <taxon>Alphaproteobacteria</taxon>
        <taxon>Sphingomonadales</taxon>
        <taxon>Sphingomonadaceae</taxon>
        <taxon>Sphingomonas</taxon>
    </lineage>
</organism>
<dbReference type="RefSeq" id="WP_187709108.1">
    <property type="nucleotide sequence ID" value="NZ_CP060782.1"/>
</dbReference>
<protein>
    <submittedName>
        <fullName evidence="7">O-antigen ligase family protein</fullName>
    </submittedName>
</protein>
<dbReference type="InterPro" id="IPR007016">
    <property type="entry name" value="O-antigen_ligase-rel_domated"/>
</dbReference>
<dbReference type="GO" id="GO:0016874">
    <property type="term" value="F:ligase activity"/>
    <property type="evidence" value="ECO:0007669"/>
    <property type="project" value="UniProtKB-KW"/>
</dbReference>
<dbReference type="Proteomes" id="UP000516105">
    <property type="component" value="Chromosome"/>
</dbReference>
<keyword evidence="3 5" id="KW-1133">Transmembrane helix</keyword>
<evidence type="ECO:0000313" key="8">
    <source>
        <dbReference type="Proteomes" id="UP000516105"/>
    </source>
</evidence>
<name>A0ABX6TAY6_9SPHN</name>
<dbReference type="EMBL" id="CP060782">
    <property type="protein sequence ID" value="QNP46155.1"/>
    <property type="molecule type" value="Genomic_DNA"/>
</dbReference>
<accession>A0ABX6TAY6</accession>
<sequence length="441" mass="46969">MKWIFLLALIIGTPALAGFLRSQPRYIVQACFVLGATMFFLAPRLWAAPIAWPLWPGLARGIEVSFVDAISIALIASTKSVRIPLSLKLAFGIYCLAVLVSTFVAYQWIPATFYAWQLFRTVLLFIAVAHACATVEEAPVALISGLGFGLMIEALVVIYQYVTGNPRPGGSLGHPNFIGLSLDFVVFPAVALMLGTRRTYWPAATAGAGLIIAVLGGSRATMGLLAIGVILTVILSIRHGKTSRKNAFAGMLAMLLIAAVPAMLWAANRRTDAAKESSDYERSAMKQAAKMIIADHPFGVGANQYVLVANTGGYSQRAGVAWNEDNRAAAVHSTYYLVTAEMGFLGLVGFAATLVSIIVLGFRLLRRHVAGEHGELVPGLLATMIVAVAHISYEFVFMDFVLHYLFAISAGLLVAIAARSRSAARSGVARAIPGGALAQAS</sequence>
<gene>
    <name evidence="7" type="ORF">H9L14_02535</name>
</gene>
<keyword evidence="7" id="KW-0436">Ligase</keyword>
<evidence type="ECO:0000256" key="4">
    <source>
        <dbReference type="ARBA" id="ARBA00023136"/>
    </source>
</evidence>
<proteinExistence type="predicted"/>
<dbReference type="PANTHER" id="PTHR37422:SF13">
    <property type="entry name" value="LIPOPOLYSACCHARIDE BIOSYNTHESIS PROTEIN PA4999-RELATED"/>
    <property type="match status" value="1"/>
</dbReference>
<feature type="transmembrane region" description="Helical" evidence="5">
    <location>
        <begin position="115"/>
        <end position="133"/>
    </location>
</feature>
<evidence type="ECO:0000256" key="2">
    <source>
        <dbReference type="ARBA" id="ARBA00022692"/>
    </source>
</evidence>
<feature type="transmembrane region" description="Helical" evidence="5">
    <location>
        <begin position="222"/>
        <end position="240"/>
    </location>
</feature>
<dbReference type="Pfam" id="PF04932">
    <property type="entry name" value="Wzy_C"/>
    <property type="match status" value="1"/>
</dbReference>
<feature type="transmembrane region" description="Helical" evidence="5">
    <location>
        <begin position="174"/>
        <end position="192"/>
    </location>
</feature>
<reference evidence="7 8" key="1">
    <citation type="submission" date="2020-08" db="EMBL/GenBank/DDBJ databases">
        <title>Genome sequence of Sphingomonas sediminicola KACC 15039T.</title>
        <authorList>
            <person name="Hyun D.-W."/>
            <person name="Bae J.-W."/>
        </authorList>
    </citation>
    <scope>NUCLEOTIDE SEQUENCE [LARGE SCALE GENOMIC DNA]</scope>
    <source>
        <strain evidence="7 8">KACC 15039</strain>
    </source>
</reference>
<evidence type="ECO:0000256" key="3">
    <source>
        <dbReference type="ARBA" id="ARBA00022989"/>
    </source>
</evidence>
<feature type="transmembrane region" description="Helical" evidence="5">
    <location>
        <begin position="401"/>
        <end position="418"/>
    </location>
</feature>
<comment type="subcellular location">
    <subcellularLocation>
        <location evidence="1">Membrane</location>
        <topology evidence="1">Multi-pass membrane protein</topology>
    </subcellularLocation>
</comment>
<evidence type="ECO:0000313" key="7">
    <source>
        <dbReference type="EMBL" id="QNP46155.1"/>
    </source>
</evidence>
<dbReference type="PANTHER" id="PTHR37422">
    <property type="entry name" value="TEICHURONIC ACID BIOSYNTHESIS PROTEIN TUAE"/>
    <property type="match status" value="1"/>
</dbReference>